<proteinExistence type="predicted"/>
<comment type="caution">
    <text evidence="1">The sequence shown here is derived from an EMBL/GenBank/DDBJ whole genome shotgun (WGS) entry which is preliminary data.</text>
</comment>
<keyword evidence="2" id="KW-1185">Reference proteome</keyword>
<sequence>MERENIPVDPRMVAEVGAILKGQLTQLELIQLLYSKHQDERAK</sequence>
<gene>
    <name evidence="1" type="ORF">ACFQ5T_08065</name>
</gene>
<reference evidence="2" key="1">
    <citation type="journal article" date="2019" name="Int. J. Syst. Evol. Microbiol.">
        <title>The Global Catalogue of Microorganisms (GCM) 10K type strain sequencing project: providing services to taxonomists for standard genome sequencing and annotation.</title>
        <authorList>
            <consortium name="The Broad Institute Genomics Platform"/>
            <consortium name="The Broad Institute Genome Sequencing Center for Infectious Disease"/>
            <person name="Wu L."/>
            <person name="Ma J."/>
        </authorList>
    </citation>
    <scope>NUCLEOTIDE SEQUENCE [LARGE SCALE GENOMIC DNA]</scope>
    <source>
        <strain evidence="2">CCM 8906</strain>
    </source>
</reference>
<evidence type="ECO:0000313" key="2">
    <source>
        <dbReference type="Proteomes" id="UP001597195"/>
    </source>
</evidence>
<dbReference type="RefSeq" id="WP_263853801.1">
    <property type="nucleotide sequence ID" value="NZ_JBHTOM010000010.1"/>
</dbReference>
<name>A0ABW4H4I3_9LACO</name>
<organism evidence="1 2">
    <name type="scientific">Levilactobacillus fuyuanensis</name>
    <dbReference type="NCBI Taxonomy" id="2486022"/>
    <lineage>
        <taxon>Bacteria</taxon>
        <taxon>Bacillati</taxon>
        <taxon>Bacillota</taxon>
        <taxon>Bacilli</taxon>
        <taxon>Lactobacillales</taxon>
        <taxon>Lactobacillaceae</taxon>
        <taxon>Levilactobacillus</taxon>
    </lineage>
</organism>
<evidence type="ECO:0000313" key="1">
    <source>
        <dbReference type="EMBL" id="MFD1549654.1"/>
    </source>
</evidence>
<dbReference type="EMBL" id="JBHTOM010000010">
    <property type="protein sequence ID" value="MFD1549654.1"/>
    <property type="molecule type" value="Genomic_DNA"/>
</dbReference>
<protein>
    <submittedName>
        <fullName evidence="1">Uncharacterized protein</fullName>
    </submittedName>
</protein>
<dbReference type="Proteomes" id="UP001597195">
    <property type="component" value="Unassembled WGS sequence"/>
</dbReference>
<accession>A0ABW4H4I3</accession>